<keyword evidence="2" id="KW-1185">Reference proteome</keyword>
<name>A0A9Q0UYG6_9ROSI</name>
<accession>A0A9Q0UYG6</accession>
<reference evidence="1" key="2">
    <citation type="journal article" date="2023" name="Int. J. Mol. Sci.">
        <title>De Novo Assembly and Annotation of 11 Diverse Shrub Willow (Salix) Genomes Reveals Novel Gene Organization in Sex-Linked Regions.</title>
        <authorList>
            <person name="Hyden B."/>
            <person name="Feng K."/>
            <person name="Yates T.B."/>
            <person name="Jawdy S."/>
            <person name="Cereghino C."/>
            <person name="Smart L.B."/>
            <person name="Muchero W."/>
        </authorList>
    </citation>
    <scope>NUCLEOTIDE SEQUENCE</scope>
    <source>
        <tissue evidence="1">Shoot tip</tissue>
    </source>
</reference>
<comment type="caution">
    <text evidence="1">The sequence shown here is derived from an EMBL/GenBank/DDBJ whole genome shotgun (WGS) entry which is preliminary data.</text>
</comment>
<proteinExistence type="predicted"/>
<reference evidence="1" key="1">
    <citation type="submission" date="2022-11" db="EMBL/GenBank/DDBJ databases">
        <authorList>
            <person name="Hyden B.L."/>
            <person name="Feng K."/>
            <person name="Yates T."/>
            <person name="Jawdy S."/>
            <person name="Smart L.B."/>
            <person name="Muchero W."/>
        </authorList>
    </citation>
    <scope>NUCLEOTIDE SEQUENCE</scope>
    <source>
        <tissue evidence="1">Shoot tip</tissue>
    </source>
</reference>
<evidence type="ECO:0000313" key="2">
    <source>
        <dbReference type="Proteomes" id="UP001151752"/>
    </source>
</evidence>
<evidence type="ECO:0000313" key="1">
    <source>
        <dbReference type="EMBL" id="KAJ6738423.1"/>
    </source>
</evidence>
<gene>
    <name evidence="1" type="ORF">OIU74_003389</name>
</gene>
<protein>
    <submittedName>
        <fullName evidence="1">Uncharacterized protein</fullName>
    </submittedName>
</protein>
<dbReference type="AlphaFoldDB" id="A0A9Q0UYG6"/>
<organism evidence="1 2">
    <name type="scientific">Salix koriyanagi</name>
    <dbReference type="NCBI Taxonomy" id="2511006"/>
    <lineage>
        <taxon>Eukaryota</taxon>
        <taxon>Viridiplantae</taxon>
        <taxon>Streptophyta</taxon>
        <taxon>Embryophyta</taxon>
        <taxon>Tracheophyta</taxon>
        <taxon>Spermatophyta</taxon>
        <taxon>Magnoliopsida</taxon>
        <taxon>eudicotyledons</taxon>
        <taxon>Gunneridae</taxon>
        <taxon>Pentapetalae</taxon>
        <taxon>rosids</taxon>
        <taxon>fabids</taxon>
        <taxon>Malpighiales</taxon>
        <taxon>Salicaceae</taxon>
        <taxon>Saliceae</taxon>
        <taxon>Salix</taxon>
    </lineage>
</organism>
<dbReference type="PROSITE" id="PS51257">
    <property type="entry name" value="PROKAR_LIPOPROTEIN"/>
    <property type="match status" value="1"/>
</dbReference>
<sequence>MPAIKGICFSFSVTSFACLLGHQWQSLHGFLWSCNPVVERTKIFIFTCSFDMELFVSLISRVFPLFCAPQYGTSPSLHLCPLIRVMDRGVMMRGADPMKLSFTCKGKAWLMIVSITLDFESAVTLEHANVFTINKHV</sequence>
<dbReference type="Proteomes" id="UP001151752">
    <property type="component" value="Chromosome 4"/>
</dbReference>
<dbReference type="EMBL" id="JAPFFM010000010">
    <property type="protein sequence ID" value="KAJ6738423.1"/>
    <property type="molecule type" value="Genomic_DNA"/>
</dbReference>